<organism evidence="1">
    <name type="scientific">Fusarium oxysporum (strain Fo5176)</name>
    <name type="common">Fusarium vascular wilt</name>
    <dbReference type="NCBI Taxonomy" id="660025"/>
    <lineage>
        <taxon>Eukaryota</taxon>
        <taxon>Fungi</taxon>
        <taxon>Dikarya</taxon>
        <taxon>Ascomycota</taxon>
        <taxon>Pezizomycotina</taxon>
        <taxon>Sordariomycetes</taxon>
        <taxon>Hypocreomycetidae</taxon>
        <taxon>Hypocreales</taxon>
        <taxon>Nectriaceae</taxon>
        <taxon>Fusarium</taxon>
        <taxon>Fusarium oxysporum species complex</taxon>
    </lineage>
</organism>
<evidence type="ECO:0000313" key="1">
    <source>
        <dbReference type="EMBL" id="EGU86291.1"/>
    </source>
</evidence>
<name>F9F9V9_FUSOF</name>
<sequence>MGINEQSPREPPAPSGIFPLPSAWEVTVPSLLMVQLRMPQNMADRLANAVGSDTAAGQIMQLQRLLGPSFERRDLVFTLLASR</sequence>
<reference evidence="1" key="1">
    <citation type="journal article" date="2012" name="Mol. Plant Microbe Interact.">
        <title>A highly conserved effector in Fusarium oxysporum is required for full virulence on Arabidopsis.</title>
        <authorList>
            <person name="Thatcher L.F."/>
            <person name="Gardiner D.M."/>
            <person name="Kazan K."/>
            <person name="Manners J."/>
        </authorList>
    </citation>
    <scope>NUCLEOTIDE SEQUENCE [LARGE SCALE GENOMIC DNA]</scope>
    <source>
        <strain evidence="1">Fo5176</strain>
    </source>
</reference>
<proteinExistence type="predicted"/>
<comment type="caution">
    <text evidence="1">The sequence shown here is derived from an EMBL/GenBank/DDBJ whole genome shotgun (WGS) entry which is preliminary data.</text>
</comment>
<gene>
    <name evidence="1" type="ORF">FOXB_03184</name>
</gene>
<protein>
    <submittedName>
        <fullName evidence="1">Uncharacterized protein</fullName>
    </submittedName>
</protein>
<accession>F9F9V9</accession>
<dbReference type="EMBL" id="AFQF01001080">
    <property type="protein sequence ID" value="EGU86291.1"/>
    <property type="molecule type" value="Genomic_DNA"/>
</dbReference>
<dbReference type="AlphaFoldDB" id="F9F9V9"/>